<evidence type="ECO:0000313" key="3">
    <source>
        <dbReference type="EMBL" id="MBT0995419.1"/>
    </source>
</evidence>
<dbReference type="RefSeq" id="WP_214352352.1">
    <property type="nucleotide sequence ID" value="NZ_JAHBOH010000002.1"/>
</dbReference>
<organism evidence="3 4">
    <name type="scientific">Cellulomonas fulva</name>
    <dbReference type="NCBI Taxonomy" id="2835530"/>
    <lineage>
        <taxon>Bacteria</taxon>
        <taxon>Bacillati</taxon>
        <taxon>Actinomycetota</taxon>
        <taxon>Actinomycetes</taxon>
        <taxon>Micrococcales</taxon>
        <taxon>Cellulomonadaceae</taxon>
        <taxon>Cellulomonas</taxon>
    </lineage>
</organism>
<accession>A0ABS5U209</accession>
<dbReference type="EMBL" id="JAHBOH010000002">
    <property type="protein sequence ID" value="MBT0995419.1"/>
    <property type="molecule type" value="Genomic_DNA"/>
</dbReference>
<dbReference type="SUPFAM" id="SSF117074">
    <property type="entry name" value="Hypothetical protein PA1324"/>
    <property type="match status" value="1"/>
</dbReference>
<dbReference type="InterPro" id="IPR051417">
    <property type="entry name" value="SDr/BOS_complex"/>
</dbReference>
<dbReference type="PANTHER" id="PTHR23303">
    <property type="entry name" value="CARBOXYPEPTIDASE REGULATORY REGION-CONTAINING"/>
    <property type="match status" value="1"/>
</dbReference>
<sequence>MHRSTAAAAALVALVAGLVVGPPAVAAGTPTDAGDVQAAATGTISGKVRIGGDPAYGATVRLVGKTVEATTRTGKYQLTVAPGTVQPYVVKDPKGRYFTTYYGNTVRRPDARSVTVTSGGAVTGASIDVVRTARVSGKVVDAAGRPMPYATVYVWSTNRAGQAEVTADSQGRFSAGGLAGGSARILAIKEYARSAEKPVTLKAGSTLSGQVVRVTDDAVVWGYLRTTGSSPTTQDVSLFDAQRRYITTSRPAKDGYFGWGQLAAGTYYVSVDGANVMKSVKVGAHGVASVGTLTRGPVVVVKGVVRSSGGSAVRGATVYATDRYGMVRTMVTTDSSGRYSVNGAVSGDYDVVVIPPASSTDALTSVAIRVSGSSAVTRDVRLVRGGRLTGVLHGPGGRPAVGVEVVVAADVRSTTTDASGRWTLVGLRPGTRTVQLRDPEWVGGFVTTTRTATVRTGATVTVPTVTMS</sequence>
<dbReference type="InterPro" id="IPR008969">
    <property type="entry name" value="CarboxyPept-like_regulatory"/>
</dbReference>
<dbReference type="Pfam" id="PF13620">
    <property type="entry name" value="CarboxypepD_reg"/>
    <property type="match status" value="3"/>
</dbReference>
<dbReference type="SUPFAM" id="SSF49452">
    <property type="entry name" value="Starch-binding domain-like"/>
    <property type="match status" value="1"/>
</dbReference>
<reference evidence="3 4" key="1">
    <citation type="submission" date="2021-05" db="EMBL/GenBank/DDBJ databases">
        <title>Description of Cellulomonas sp. DKR-3 sp. nov.</title>
        <authorList>
            <person name="Dahal R.H."/>
            <person name="Chaudhary D.K."/>
        </authorList>
    </citation>
    <scope>NUCLEOTIDE SEQUENCE [LARGE SCALE GENOMIC DNA]</scope>
    <source>
        <strain evidence="3 4">DKR-3</strain>
    </source>
</reference>
<comment type="caution">
    <text evidence="3">The sequence shown here is derived from an EMBL/GenBank/DDBJ whole genome shotgun (WGS) entry which is preliminary data.</text>
</comment>
<evidence type="ECO:0000313" key="4">
    <source>
        <dbReference type="Proteomes" id="UP000722125"/>
    </source>
</evidence>
<feature type="chain" id="PRO_5046660574" evidence="2">
    <location>
        <begin position="27"/>
        <end position="468"/>
    </location>
</feature>
<name>A0ABS5U209_9CELL</name>
<dbReference type="SUPFAM" id="SSF49464">
    <property type="entry name" value="Carboxypeptidase regulatory domain-like"/>
    <property type="match status" value="2"/>
</dbReference>
<evidence type="ECO:0000256" key="1">
    <source>
        <dbReference type="ARBA" id="ARBA00022729"/>
    </source>
</evidence>
<keyword evidence="1 2" id="KW-0732">Signal</keyword>
<feature type="signal peptide" evidence="2">
    <location>
        <begin position="1"/>
        <end position="26"/>
    </location>
</feature>
<dbReference type="InterPro" id="IPR013784">
    <property type="entry name" value="Carb-bd-like_fold"/>
</dbReference>
<keyword evidence="4" id="KW-1185">Reference proteome</keyword>
<gene>
    <name evidence="3" type="ORF">KIN34_14105</name>
</gene>
<protein>
    <submittedName>
        <fullName evidence="3">Carboxypeptidase regulatory-like domain-containing protein</fullName>
    </submittedName>
</protein>
<dbReference type="Proteomes" id="UP000722125">
    <property type="component" value="Unassembled WGS sequence"/>
</dbReference>
<proteinExistence type="predicted"/>
<dbReference type="Gene3D" id="2.60.40.1120">
    <property type="entry name" value="Carboxypeptidase-like, regulatory domain"/>
    <property type="match status" value="3"/>
</dbReference>
<evidence type="ECO:0000256" key="2">
    <source>
        <dbReference type="SAM" id="SignalP"/>
    </source>
</evidence>